<dbReference type="Pfam" id="PF12776">
    <property type="entry name" value="Myb_DNA-bind_3"/>
    <property type="match status" value="1"/>
</dbReference>
<keyword evidence="4" id="KW-1185">Reference proteome</keyword>
<protein>
    <recommendedName>
        <fullName evidence="2">Myb/SANT-like domain-containing protein</fullName>
    </recommendedName>
</protein>
<evidence type="ECO:0000313" key="4">
    <source>
        <dbReference type="Proteomes" id="UP000596660"/>
    </source>
</evidence>
<organism evidence="3 4">
    <name type="scientific">Chenopodium quinoa</name>
    <name type="common">Quinoa</name>
    <dbReference type="NCBI Taxonomy" id="63459"/>
    <lineage>
        <taxon>Eukaryota</taxon>
        <taxon>Viridiplantae</taxon>
        <taxon>Streptophyta</taxon>
        <taxon>Embryophyta</taxon>
        <taxon>Tracheophyta</taxon>
        <taxon>Spermatophyta</taxon>
        <taxon>Magnoliopsida</taxon>
        <taxon>eudicotyledons</taxon>
        <taxon>Gunneridae</taxon>
        <taxon>Pentapetalae</taxon>
        <taxon>Caryophyllales</taxon>
        <taxon>Chenopodiaceae</taxon>
        <taxon>Chenopodioideae</taxon>
        <taxon>Atripliceae</taxon>
        <taxon>Chenopodium</taxon>
    </lineage>
</organism>
<proteinExistence type="predicted"/>
<dbReference type="Proteomes" id="UP000596660">
    <property type="component" value="Unplaced"/>
</dbReference>
<dbReference type="PANTHER" id="PTHR46250:SF15">
    <property type="entry name" value="OS01G0523800 PROTEIN"/>
    <property type="match status" value="1"/>
</dbReference>
<dbReference type="EnsemblPlants" id="AUR62043041-RA">
    <property type="protein sequence ID" value="AUR62043041-RA:cds"/>
    <property type="gene ID" value="AUR62043041"/>
</dbReference>
<dbReference type="PANTHER" id="PTHR46250">
    <property type="entry name" value="MYB/SANT-LIKE DNA-BINDING DOMAIN PROTEIN-RELATED"/>
    <property type="match status" value="1"/>
</dbReference>
<accession>A0A803NAK1</accession>
<sequence>MLNNKFPGCSLKAIPHIKSKFKWFKDKYAIVSETVNKTSGFQWDDETKMIQCERQAYDDFRKHPSFQKTIHCLEKETIPLDNESDDDTVFISQSLILGTNDAQSQPPPSKRMKKEKTPKSNDKRSAM</sequence>
<evidence type="ECO:0000259" key="2">
    <source>
        <dbReference type="Pfam" id="PF12776"/>
    </source>
</evidence>
<feature type="compositionally biased region" description="Basic and acidic residues" evidence="1">
    <location>
        <begin position="115"/>
        <end position="127"/>
    </location>
</feature>
<feature type="domain" description="Myb/SANT-like" evidence="2">
    <location>
        <begin position="14"/>
        <end position="59"/>
    </location>
</feature>
<evidence type="ECO:0000256" key="1">
    <source>
        <dbReference type="SAM" id="MobiDB-lite"/>
    </source>
</evidence>
<name>A0A803NAK1_CHEQI</name>
<feature type="region of interest" description="Disordered" evidence="1">
    <location>
        <begin position="96"/>
        <end position="127"/>
    </location>
</feature>
<dbReference type="AlphaFoldDB" id="A0A803NAK1"/>
<dbReference type="Gramene" id="AUR62043041-RA">
    <property type="protein sequence ID" value="AUR62043041-RA:cds"/>
    <property type="gene ID" value="AUR62043041"/>
</dbReference>
<dbReference type="InterPro" id="IPR024752">
    <property type="entry name" value="Myb/SANT-like_dom"/>
</dbReference>
<reference evidence="3" key="1">
    <citation type="journal article" date="2017" name="Nature">
        <title>The genome of Chenopodium quinoa.</title>
        <authorList>
            <person name="Jarvis D.E."/>
            <person name="Ho Y.S."/>
            <person name="Lightfoot D.J."/>
            <person name="Schmoeckel S.M."/>
            <person name="Li B."/>
            <person name="Borm T.J.A."/>
            <person name="Ohyanagi H."/>
            <person name="Mineta K."/>
            <person name="Michell C.T."/>
            <person name="Saber N."/>
            <person name="Kharbatia N.M."/>
            <person name="Rupper R.R."/>
            <person name="Sharp A.R."/>
            <person name="Dally N."/>
            <person name="Boughton B.A."/>
            <person name="Woo Y.H."/>
            <person name="Gao G."/>
            <person name="Schijlen E.G.W.M."/>
            <person name="Guo X."/>
            <person name="Momin A.A."/>
            <person name="Negrao S."/>
            <person name="Al-Babili S."/>
            <person name="Gehring C."/>
            <person name="Roessner U."/>
            <person name="Jung C."/>
            <person name="Murphy K."/>
            <person name="Arold S.T."/>
            <person name="Gojobori T."/>
            <person name="van der Linden C.G."/>
            <person name="van Loo E.N."/>
            <person name="Jellen E.N."/>
            <person name="Maughan P.J."/>
            <person name="Tester M."/>
        </authorList>
    </citation>
    <scope>NUCLEOTIDE SEQUENCE [LARGE SCALE GENOMIC DNA]</scope>
    <source>
        <strain evidence="3">cv. PI 614886</strain>
    </source>
</reference>
<evidence type="ECO:0000313" key="3">
    <source>
        <dbReference type="EnsemblPlants" id="AUR62043041-RA:cds"/>
    </source>
</evidence>
<reference evidence="3" key="2">
    <citation type="submission" date="2021-03" db="UniProtKB">
        <authorList>
            <consortium name="EnsemblPlants"/>
        </authorList>
    </citation>
    <scope>IDENTIFICATION</scope>
</reference>